<comment type="caution">
    <text evidence="1">The sequence shown here is derived from an EMBL/GenBank/DDBJ whole genome shotgun (WGS) entry which is preliminary data.</text>
</comment>
<reference evidence="1" key="1">
    <citation type="submission" date="2020-09" db="EMBL/GenBank/DDBJ databases">
        <title>Iningainema tapete sp. nov. (Scytonemataceae, Cyanobacteria) from greenhouses in central Florida (USA) produces two types of nodularin with biosynthetic potential for microcystin-LR and anabaenopeptins.</title>
        <authorList>
            <person name="Berthold D.E."/>
            <person name="Lefler F.W."/>
            <person name="Huang I.-S."/>
            <person name="Abdulla H."/>
            <person name="Zimba P.V."/>
            <person name="Laughinghouse H.D. IV."/>
        </authorList>
    </citation>
    <scope>NUCLEOTIDE SEQUENCE</scope>
    <source>
        <strain evidence="1">BLCCT55</strain>
    </source>
</reference>
<name>A0A8J6XNF3_9CYAN</name>
<evidence type="ECO:0000313" key="2">
    <source>
        <dbReference type="Proteomes" id="UP000629098"/>
    </source>
</evidence>
<feature type="non-terminal residue" evidence="1">
    <location>
        <position position="1"/>
    </location>
</feature>
<proteinExistence type="predicted"/>
<dbReference type="InterPro" id="IPR055876">
    <property type="entry name" value="DUF7453"/>
</dbReference>
<evidence type="ECO:0000313" key="1">
    <source>
        <dbReference type="EMBL" id="MBD2776216.1"/>
    </source>
</evidence>
<dbReference type="NCBIfam" id="TIGR05002">
    <property type="entry name" value="NxxGxxAF_repeat"/>
    <property type="match status" value="1"/>
</dbReference>
<dbReference type="EMBL" id="JACXAE010000088">
    <property type="protein sequence ID" value="MBD2776216.1"/>
    <property type="molecule type" value="Genomic_DNA"/>
</dbReference>
<protein>
    <submittedName>
        <fullName evidence="1">Uncharacterized protein</fullName>
    </submittedName>
</protein>
<dbReference type="RefSeq" id="WP_337907153.1">
    <property type="nucleotide sequence ID" value="NZ_CAWPPI010000088.1"/>
</dbReference>
<dbReference type="AlphaFoldDB" id="A0A8J6XNF3"/>
<organism evidence="1 2">
    <name type="scientific">Iningainema tapete BLCC-T55</name>
    <dbReference type="NCBI Taxonomy" id="2748662"/>
    <lineage>
        <taxon>Bacteria</taxon>
        <taxon>Bacillati</taxon>
        <taxon>Cyanobacteriota</taxon>
        <taxon>Cyanophyceae</taxon>
        <taxon>Nostocales</taxon>
        <taxon>Scytonemataceae</taxon>
        <taxon>Iningainema tapete</taxon>
    </lineage>
</organism>
<keyword evidence="2" id="KW-1185">Reference proteome</keyword>
<sequence>TAEGIYKISDGVLSIIADKNTAIPGSNLTFSSFSAPVIESGNVVFGATGSSNSSGSARGIYIQRGETLSVVVDNNTPIPGGGGRNFSDLRIYALDQDKVALIESAFNQNGVYLSHDGTLQLIADRNTPIPGGTSNFSSFGGVALSGERVVFSTEGQGQLGVYQSRDGSLEVVADTNTTILGGVGNFTRFSNPGIDGKKLSSLTLGQDALNNAGSVTFTATFTDGSRGIYRADLITER</sequence>
<accession>A0A8J6XNF3</accession>
<gene>
    <name evidence="1" type="ORF">ICL16_30195</name>
</gene>
<dbReference type="Proteomes" id="UP000629098">
    <property type="component" value="Unassembled WGS sequence"/>
</dbReference>
<dbReference type="Pfam" id="PF24251">
    <property type="entry name" value="DUF7453"/>
    <property type="match status" value="1"/>
</dbReference>